<evidence type="ECO:0000256" key="2">
    <source>
        <dbReference type="SAM" id="Phobius"/>
    </source>
</evidence>
<dbReference type="Proteomes" id="UP000179807">
    <property type="component" value="Unassembled WGS sequence"/>
</dbReference>
<dbReference type="AlphaFoldDB" id="A0A1J4JRI9"/>
<keyword evidence="2" id="KW-1133">Transmembrane helix</keyword>
<keyword evidence="2" id="KW-0812">Transmembrane</keyword>
<keyword evidence="2" id="KW-0472">Membrane</keyword>
<evidence type="ECO:0000313" key="3">
    <source>
        <dbReference type="EMBL" id="OHT01362.1"/>
    </source>
</evidence>
<dbReference type="RefSeq" id="XP_068354498.1">
    <property type="nucleotide sequence ID" value="XM_068493780.1"/>
</dbReference>
<gene>
    <name evidence="3" type="ORF">TRFO_07602</name>
</gene>
<accession>A0A1J4JRI9</accession>
<dbReference type="GeneID" id="94828484"/>
<feature type="compositionally biased region" description="Basic and acidic residues" evidence="1">
    <location>
        <begin position="70"/>
        <end position="90"/>
    </location>
</feature>
<feature type="transmembrane region" description="Helical" evidence="2">
    <location>
        <begin position="15"/>
        <end position="33"/>
    </location>
</feature>
<dbReference type="EMBL" id="MLAK01000915">
    <property type="protein sequence ID" value="OHT01362.1"/>
    <property type="molecule type" value="Genomic_DNA"/>
</dbReference>
<name>A0A1J4JRI9_9EUKA</name>
<feature type="region of interest" description="Disordered" evidence="1">
    <location>
        <begin position="64"/>
        <end position="90"/>
    </location>
</feature>
<evidence type="ECO:0000256" key="1">
    <source>
        <dbReference type="SAM" id="MobiDB-lite"/>
    </source>
</evidence>
<keyword evidence="4" id="KW-1185">Reference proteome</keyword>
<dbReference type="VEuPathDB" id="TrichDB:TRFO_07602"/>
<reference evidence="3" key="1">
    <citation type="submission" date="2016-10" db="EMBL/GenBank/DDBJ databases">
        <authorList>
            <person name="Benchimol M."/>
            <person name="Almeida L.G."/>
            <person name="Vasconcelos A.T."/>
            <person name="Perreira-Neves A."/>
            <person name="Rosa I.A."/>
            <person name="Tasca T."/>
            <person name="Bogo M.R."/>
            <person name="de Souza W."/>
        </authorList>
    </citation>
    <scope>NUCLEOTIDE SEQUENCE [LARGE SCALE GENOMIC DNA]</scope>
    <source>
        <strain evidence="3">K</strain>
    </source>
</reference>
<organism evidence="3 4">
    <name type="scientific">Tritrichomonas foetus</name>
    <dbReference type="NCBI Taxonomy" id="1144522"/>
    <lineage>
        <taxon>Eukaryota</taxon>
        <taxon>Metamonada</taxon>
        <taxon>Parabasalia</taxon>
        <taxon>Tritrichomonadida</taxon>
        <taxon>Tritrichomonadidae</taxon>
        <taxon>Tritrichomonas</taxon>
    </lineage>
</organism>
<comment type="caution">
    <text evidence="3">The sequence shown here is derived from an EMBL/GenBank/DDBJ whole genome shotgun (WGS) entry which is preliminary data.</text>
</comment>
<evidence type="ECO:0000313" key="4">
    <source>
        <dbReference type="Proteomes" id="UP000179807"/>
    </source>
</evidence>
<protein>
    <submittedName>
        <fullName evidence="3">Uncharacterized protein</fullName>
    </submittedName>
</protein>
<proteinExistence type="predicted"/>
<sequence>MIVSHILYKETEWKLRQVVGAVVLTVGAALYSLPKLLKKRGEFQSPQQIEQQADTIDVLEIHEEDDEEENMKIDFSSEEKNDSFHFDNTK</sequence>